<sequence>MTQQYEEIFLKPMEQFTKNPNLNPEHSDKSIPNNFVLQINEVNHGPEVDLAFDNWFDKRKDVFRKDLADIPEEKRFGLLLRRLVTAEHKKLKSYVHPCLDEFIDSPFFL</sequence>
<feature type="domain" description="DUF7083" evidence="1">
    <location>
        <begin position="36"/>
        <end position="97"/>
    </location>
</feature>
<evidence type="ECO:0000313" key="3">
    <source>
        <dbReference type="EMBL" id="VUZ41636.1"/>
    </source>
</evidence>
<keyword evidence="5" id="KW-1185">Reference proteome</keyword>
<evidence type="ECO:0000313" key="5">
    <source>
        <dbReference type="Proteomes" id="UP000321570"/>
    </source>
</evidence>
<dbReference type="AlphaFoldDB" id="A0A564YK00"/>
<gene>
    <name evidence="2" type="ORF">WMSIL1_LOCUS2372</name>
    <name evidence="3" type="ORF">WMSIL1_LOCUS2438</name>
    <name evidence="4" type="ORF">WMSIL1_LOCUS7150</name>
</gene>
<name>A0A564YK00_HYMDI</name>
<dbReference type="Pfam" id="PF23309">
    <property type="entry name" value="DUF7083"/>
    <property type="match status" value="1"/>
</dbReference>
<evidence type="ECO:0000313" key="4">
    <source>
        <dbReference type="EMBL" id="VUZ47602.1"/>
    </source>
</evidence>
<protein>
    <recommendedName>
        <fullName evidence="1">DUF7083 domain-containing protein</fullName>
    </recommendedName>
</protein>
<evidence type="ECO:0000259" key="1">
    <source>
        <dbReference type="Pfam" id="PF23309"/>
    </source>
</evidence>
<organism evidence="4 5">
    <name type="scientific">Hymenolepis diminuta</name>
    <name type="common">Rat tapeworm</name>
    <dbReference type="NCBI Taxonomy" id="6216"/>
    <lineage>
        <taxon>Eukaryota</taxon>
        <taxon>Metazoa</taxon>
        <taxon>Spiralia</taxon>
        <taxon>Lophotrochozoa</taxon>
        <taxon>Platyhelminthes</taxon>
        <taxon>Cestoda</taxon>
        <taxon>Eucestoda</taxon>
        <taxon>Cyclophyllidea</taxon>
        <taxon>Hymenolepididae</taxon>
        <taxon>Hymenolepis</taxon>
    </lineage>
</organism>
<dbReference type="EMBL" id="CABIJS010000247">
    <property type="protein sequence ID" value="VUZ47602.1"/>
    <property type="molecule type" value="Genomic_DNA"/>
</dbReference>
<dbReference type="InterPro" id="IPR055510">
    <property type="entry name" value="DUF7083"/>
</dbReference>
<dbReference type="EMBL" id="CABIJS010000066">
    <property type="protein sequence ID" value="VUZ41636.1"/>
    <property type="molecule type" value="Genomic_DNA"/>
</dbReference>
<dbReference type="EMBL" id="CABIJS010000066">
    <property type="protein sequence ID" value="VUZ41633.1"/>
    <property type="molecule type" value="Genomic_DNA"/>
</dbReference>
<proteinExistence type="predicted"/>
<evidence type="ECO:0000313" key="2">
    <source>
        <dbReference type="EMBL" id="VUZ41633.1"/>
    </source>
</evidence>
<dbReference type="Proteomes" id="UP000321570">
    <property type="component" value="Unassembled WGS sequence"/>
</dbReference>
<accession>A0A564YK00</accession>
<reference evidence="4 5" key="1">
    <citation type="submission" date="2019-07" db="EMBL/GenBank/DDBJ databases">
        <authorList>
            <person name="Jastrzebski P J."/>
            <person name="Paukszto L."/>
            <person name="Jastrzebski P J."/>
        </authorList>
    </citation>
    <scope>NUCLEOTIDE SEQUENCE [LARGE SCALE GENOMIC DNA]</scope>
    <source>
        <strain evidence="4 5">WMS-il1</strain>
    </source>
</reference>